<evidence type="ECO:0000313" key="5">
    <source>
        <dbReference type="Proteomes" id="UP000186817"/>
    </source>
</evidence>
<accession>A0A1Q9CVK5</accession>
<feature type="compositionally biased region" description="Basic and acidic residues" evidence="2">
    <location>
        <begin position="629"/>
        <end position="638"/>
    </location>
</feature>
<dbReference type="InterPro" id="IPR036034">
    <property type="entry name" value="PDZ_sf"/>
</dbReference>
<dbReference type="SUPFAM" id="SSF52799">
    <property type="entry name" value="(Phosphotyrosine protein) phosphatases II"/>
    <property type="match status" value="1"/>
</dbReference>
<evidence type="ECO:0000256" key="1">
    <source>
        <dbReference type="SAM" id="Coils"/>
    </source>
</evidence>
<dbReference type="SUPFAM" id="SSF50156">
    <property type="entry name" value="PDZ domain-like"/>
    <property type="match status" value="1"/>
</dbReference>
<dbReference type="OrthoDB" id="443432at2759"/>
<dbReference type="InterPro" id="IPR025197">
    <property type="entry name" value="DUF4116"/>
</dbReference>
<name>A0A1Q9CVK5_SYMMI</name>
<feature type="compositionally biased region" description="Basic and acidic residues" evidence="2">
    <location>
        <begin position="1096"/>
        <end position="1111"/>
    </location>
</feature>
<feature type="coiled-coil region" evidence="1">
    <location>
        <begin position="527"/>
        <end position="554"/>
    </location>
</feature>
<sequence length="1276" mass="139733">MITESAKCPVGLVRRQLQKPPGEALVATPSGGDGSSAAPTRTYPLRYELITYSEAPPDMKLRGHLSMGYVGIGFADLEFWWFRVEEVKRPEAGEIQVFSNQKYRFYLGSITSALKFDERYKLDFVFTMNADDVRRDGEPEDWSAFFRERNVTNFRFGGFDTTGVDPGTPKWAQKKEWLEWNIFCRSDEKGPNLKWQEEFLQIWAAVVQALQQNTSESEDQVQILFHCYAGINRSTAALVAALISLSMSTEEAIEHVLKARAGQEYWANRRDYFIEALLEFEAQCGGSGWGLRLHVADPGGPCRALAVKLGSWSDESGVRPGDHLVCLGDQSVLDLLAEIPARSVKVGVGSLRLRDAAALAGVLTFENSDEADRELASALRIQALQRGRQVRKRLTDRSPGGALRFILGRRDAELRAAESALAQVEARTPDLSSIVRSLRHKVAARDFRIANLEANAEAAAFVGRGLAEKLQKLETLQKDVSVAETDHTLSLVASLRRLEGLPLRYGPPSGIELPLRKVPLARHAACSADDEESREEVERMRMQLEEAQQRLRLRVQPTQPEECSASPGPNQAMPDALPEADSGEQEETQGATEEGPREEEEFGSKAAPESSGVVSQGTQTEADEAPDSAEERGAKEASECLELALLSGPGAEASEPPKRENAQTGIEKEAETQKCKEEEEAEEGEDERGEKEQTQGGLLAVQDRGSLTSEDPRRLPSGNAVAPHPMEQDVEKRSSLHQEAVEAAEDREALIPSDADGKDDALEELDVSDERLQQWLRAVADTMASMREESASEATSSQEEGSRMFFLTAEAAYGHLGFRLTAPPGHFVYRCEEGSWADQVGLQQGDQLVQLQGMDVGLLPHALLRLALERHRPLELTFARGSDLARPSFGTMSGVAPFEALAKLPEPCKPESLGMDMLHSVLAVQPEEHALDEGLCNPEPDLIPEAGKQSPPDSRSSTCVPLTFGETADSDTADAGTDSRHSFFSKSSADGTDHSRPPNRLLHDHHNSRMEGFLKAVSASSTDLEEKVRVFRGGSADVRVQKQWLWRSPKHTTDAYDRGFGVGSLVEDIAGSLSGLRARSQTPADAQEATAATPCRRTEDSLEDPAHPPSVEDDRALALAAVQKNCDAFPLLSVPMRYDREITLEAVRQKGGLLQYTSPVLQADREVVGAAVQQSGAALRFAAPARRNELGLVRRAVTRTPEIFPFLPAEQKARRELASVAVARDGMLLSAVPTLQDDKDIVLAAVRQNPAALQFASSSLCYDKDILKLCLDTTDG</sequence>
<feature type="domain" description="Tyrosine specific protein phosphatases" evidence="3">
    <location>
        <begin position="197"/>
        <end position="262"/>
    </location>
</feature>
<keyword evidence="1" id="KW-0175">Coiled coil</keyword>
<dbReference type="Gene3D" id="3.90.190.10">
    <property type="entry name" value="Protein tyrosine phosphatase superfamily"/>
    <property type="match status" value="1"/>
</dbReference>
<organism evidence="4 5">
    <name type="scientific">Symbiodinium microadriaticum</name>
    <name type="common">Dinoflagellate</name>
    <name type="synonym">Zooxanthella microadriatica</name>
    <dbReference type="NCBI Taxonomy" id="2951"/>
    <lineage>
        <taxon>Eukaryota</taxon>
        <taxon>Sar</taxon>
        <taxon>Alveolata</taxon>
        <taxon>Dinophyceae</taxon>
        <taxon>Suessiales</taxon>
        <taxon>Symbiodiniaceae</taxon>
        <taxon>Symbiodinium</taxon>
    </lineage>
</organism>
<dbReference type="AlphaFoldDB" id="A0A1Q9CVK5"/>
<feature type="compositionally biased region" description="Basic and acidic residues" evidence="2">
    <location>
        <begin position="655"/>
        <end position="677"/>
    </location>
</feature>
<evidence type="ECO:0000313" key="4">
    <source>
        <dbReference type="EMBL" id="OLP86956.1"/>
    </source>
</evidence>
<dbReference type="Proteomes" id="UP000186817">
    <property type="component" value="Unassembled WGS sequence"/>
</dbReference>
<feature type="region of interest" description="Disordered" evidence="2">
    <location>
        <begin position="1076"/>
        <end position="1111"/>
    </location>
</feature>
<keyword evidence="5" id="KW-1185">Reference proteome</keyword>
<dbReference type="InterPro" id="IPR029021">
    <property type="entry name" value="Prot-tyrosine_phosphatase-like"/>
</dbReference>
<dbReference type="Pfam" id="PF13475">
    <property type="entry name" value="DUF4116"/>
    <property type="match status" value="2"/>
</dbReference>
<gene>
    <name evidence="4" type="ORF">AK812_SmicGene31883</name>
</gene>
<feature type="region of interest" description="Disordered" evidence="2">
    <location>
        <begin position="932"/>
        <end position="1000"/>
    </location>
</feature>
<feature type="compositionally biased region" description="Basic and acidic residues" evidence="2">
    <location>
        <begin position="991"/>
        <end position="1000"/>
    </location>
</feature>
<dbReference type="PROSITE" id="PS50056">
    <property type="entry name" value="TYR_PHOSPHATASE_2"/>
    <property type="match status" value="1"/>
</dbReference>
<comment type="caution">
    <text evidence="4">The sequence shown here is derived from an EMBL/GenBank/DDBJ whole genome shotgun (WGS) entry which is preliminary data.</text>
</comment>
<feature type="compositionally biased region" description="Acidic residues" evidence="2">
    <location>
        <begin position="678"/>
        <end position="687"/>
    </location>
</feature>
<dbReference type="InterPro" id="IPR001478">
    <property type="entry name" value="PDZ"/>
</dbReference>
<dbReference type="SMART" id="SM00228">
    <property type="entry name" value="PDZ"/>
    <property type="match status" value="2"/>
</dbReference>
<protein>
    <recommendedName>
        <fullName evidence="3">Tyrosine specific protein phosphatases domain-containing protein</fullName>
    </recommendedName>
</protein>
<dbReference type="InterPro" id="IPR000387">
    <property type="entry name" value="Tyr_Pase_dom"/>
</dbReference>
<dbReference type="InterPro" id="IPR016130">
    <property type="entry name" value="Tyr_Pase_AS"/>
</dbReference>
<proteinExistence type="predicted"/>
<reference evidence="4 5" key="1">
    <citation type="submission" date="2016-02" db="EMBL/GenBank/DDBJ databases">
        <title>Genome analysis of coral dinoflagellate symbionts highlights evolutionary adaptations to a symbiotic lifestyle.</title>
        <authorList>
            <person name="Aranda M."/>
            <person name="Li Y."/>
            <person name="Liew Y.J."/>
            <person name="Baumgarten S."/>
            <person name="Simakov O."/>
            <person name="Wilson M."/>
            <person name="Piel J."/>
            <person name="Ashoor H."/>
            <person name="Bougouffa S."/>
            <person name="Bajic V.B."/>
            <person name="Ryu T."/>
            <person name="Ravasi T."/>
            <person name="Bayer T."/>
            <person name="Micklem G."/>
            <person name="Kim H."/>
            <person name="Bhak J."/>
            <person name="Lajeunesse T.C."/>
            <person name="Voolstra C.R."/>
        </authorList>
    </citation>
    <scope>NUCLEOTIDE SEQUENCE [LARGE SCALE GENOMIC DNA]</scope>
    <source>
        <strain evidence="4 5">CCMP2467</strain>
    </source>
</reference>
<dbReference type="PROSITE" id="PS00383">
    <property type="entry name" value="TYR_PHOSPHATASE_1"/>
    <property type="match status" value="1"/>
</dbReference>
<feature type="region of interest" description="Disordered" evidence="2">
    <location>
        <begin position="554"/>
        <end position="729"/>
    </location>
</feature>
<feature type="compositionally biased region" description="Polar residues" evidence="2">
    <location>
        <begin position="951"/>
        <end position="960"/>
    </location>
</feature>
<evidence type="ECO:0000259" key="3">
    <source>
        <dbReference type="PROSITE" id="PS50056"/>
    </source>
</evidence>
<evidence type="ECO:0000256" key="2">
    <source>
        <dbReference type="SAM" id="MobiDB-lite"/>
    </source>
</evidence>
<dbReference type="Gene3D" id="2.30.42.10">
    <property type="match status" value="1"/>
</dbReference>
<dbReference type="EMBL" id="LSRX01000890">
    <property type="protein sequence ID" value="OLP86956.1"/>
    <property type="molecule type" value="Genomic_DNA"/>
</dbReference>
<dbReference type="PROSITE" id="PS50096">
    <property type="entry name" value="IQ"/>
    <property type="match status" value="1"/>
</dbReference>